<reference evidence="2" key="1">
    <citation type="submission" date="2014-07" db="EMBL/GenBank/DDBJ databases">
        <title>Identification of a novel salt tolerance gene in wild soybean by whole-genome sequencing.</title>
        <authorList>
            <person name="Lam H.-M."/>
            <person name="Qi X."/>
            <person name="Li M.-W."/>
            <person name="Liu X."/>
            <person name="Xie M."/>
            <person name="Ni M."/>
            <person name="Xu X."/>
        </authorList>
    </citation>
    <scope>NUCLEOTIDE SEQUENCE [LARGE SCALE GENOMIC DNA]</scope>
    <source>
        <tissue evidence="2">Root</tissue>
    </source>
</reference>
<feature type="compositionally biased region" description="Basic and acidic residues" evidence="1">
    <location>
        <begin position="45"/>
        <end position="73"/>
    </location>
</feature>
<sequence>METSEANFKANQHAIQNLEIQVGKLAKEVAKIPFLVTREEKFEEVKAHEESLVEEHDSRERDEQKEEKSKERTQQQWKKCSQVEIQQQERILQVNTPPHQLIGKEERHVEFNKSLSVILSLNTNTSLAMVWKAFPRYMSFMESLSKGRKCKEDVFYVTFMSP</sequence>
<gene>
    <name evidence="2" type="ORF">glysoja_049921</name>
</gene>
<dbReference type="AlphaFoldDB" id="A0A0B2QSG4"/>
<feature type="region of interest" description="Disordered" evidence="1">
    <location>
        <begin position="45"/>
        <end position="78"/>
    </location>
</feature>
<evidence type="ECO:0000256" key="1">
    <source>
        <dbReference type="SAM" id="MobiDB-lite"/>
    </source>
</evidence>
<evidence type="ECO:0000313" key="2">
    <source>
        <dbReference type="EMBL" id="KHN24350.1"/>
    </source>
</evidence>
<accession>A0A0B2QSG4</accession>
<name>A0A0B2QSG4_GLYSO</name>
<dbReference type="EMBL" id="KN655376">
    <property type="protein sequence ID" value="KHN24350.1"/>
    <property type="molecule type" value="Genomic_DNA"/>
</dbReference>
<dbReference type="Proteomes" id="UP000053555">
    <property type="component" value="Unassembled WGS sequence"/>
</dbReference>
<proteinExistence type="predicted"/>
<organism evidence="2">
    <name type="scientific">Glycine soja</name>
    <name type="common">Wild soybean</name>
    <dbReference type="NCBI Taxonomy" id="3848"/>
    <lineage>
        <taxon>Eukaryota</taxon>
        <taxon>Viridiplantae</taxon>
        <taxon>Streptophyta</taxon>
        <taxon>Embryophyta</taxon>
        <taxon>Tracheophyta</taxon>
        <taxon>Spermatophyta</taxon>
        <taxon>Magnoliopsida</taxon>
        <taxon>eudicotyledons</taxon>
        <taxon>Gunneridae</taxon>
        <taxon>Pentapetalae</taxon>
        <taxon>rosids</taxon>
        <taxon>fabids</taxon>
        <taxon>Fabales</taxon>
        <taxon>Fabaceae</taxon>
        <taxon>Papilionoideae</taxon>
        <taxon>50 kb inversion clade</taxon>
        <taxon>NPAAA clade</taxon>
        <taxon>indigoferoid/millettioid clade</taxon>
        <taxon>Phaseoleae</taxon>
        <taxon>Glycine</taxon>
        <taxon>Glycine subgen. Soja</taxon>
    </lineage>
</organism>
<protein>
    <submittedName>
        <fullName evidence="2">Uncharacterized protein</fullName>
    </submittedName>
</protein>